<organism evidence="2 3">
    <name type="scientific">Parageobacillus thermoglucosidasius</name>
    <name type="common">Geobacillus thermoglucosidasius</name>
    <dbReference type="NCBI Taxonomy" id="1426"/>
    <lineage>
        <taxon>Bacteria</taxon>
        <taxon>Bacillati</taxon>
        <taxon>Bacillota</taxon>
        <taxon>Bacilli</taxon>
        <taxon>Bacillales</taxon>
        <taxon>Anoxybacillaceae</taxon>
        <taxon>Parageobacillus</taxon>
    </lineage>
</organism>
<evidence type="ECO:0000313" key="2">
    <source>
        <dbReference type="EMBL" id="OAT71905.1"/>
    </source>
</evidence>
<dbReference type="InterPro" id="IPR052533">
    <property type="entry name" value="WalJ/YycJ-like"/>
</dbReference>
<dbReference type="OrthoDB" id="2892897at2"/>
<feature type="domain" description="Metallo-beta-lactamase" evidence="1">
    <location>
        <begin position="12"/>
        <end position="182"/>
    </location>
</feature>
<dbReference type="SUPFAM" id="SSF56281">
    <property type="entry name" value="Metallo-hydrolase/oxidoreductase"/>
    <property type="match status" value="1"/>
</dbReference>
<reference evidence="3" key="1">
    <citation type="submission" date="2016-05" db="EMBL/GenBank/DDBJ databases">
        <authorList>
            <person name="Wang W."/>
            <person name="Zhu L."/>
        </authorList>
    </citation>
    <scope>NUCLEOTIDE SEQUENCE [LARGE SCALE GENOMIC DNA]</scope>
    <source>
        <strain evidence="3">W-2</strain>
    </source>
</reference>
<accession>A0A1B7KP63</accession>
<proteinExistence type="predicted"/>
<dbReference type="Pfam" id="PF12706">
    <property type="entry name" value="Lactamase_B_2"/>
    <property type="match status" value="1"/>
</dbReference>
<dbReference type="Proteomes" id="UP000078290">
    <property type="component" value="Unassembled WGS sequence"/>
</dbReference>
<comment type="caution">
    <text evidence="2">The sequence shown here is derived from an EMBL/GenBank/DDBJ whole genome shotgun (WGS) entry which is preliminary data.</text>
</comment>
<protein>
    <submittedName>
        <fullName evidence="2">MBL fold metallo-hydrolase</fullName>
    </submittedName>
</protein>
<dbReference type="AlphaFoldDB" id="A0A1B7KP63"/>
<dbReference type="InterPro" id="IPR036866">
    <property type="entry name" value="RibonucZ/Hydroxyglut_hydro"/>
</dbReference>
<dbReference type="EMBL" id="LXMA01000038">
    <property type="protein sequence ID" value="OAT71905.1"/>
    <property type="molecule type" value="Genomic_DNA"/>
</dbReference>
<gene>
    <name evidence="2" type="ORF">A7K69_10875</name>
</gene>
<dbReference type="GO" id="GO:0016787">
    <property type="term" value="F:hydrolase activity"/>
    <property type="evidence" value="ECO:0007669"/>
    <property type="project" value="UniProtKB-KW"/>
</dbReference>
<dbReference type="Gene3D" id="3.60.15.10">
    <property type="entry name" value="Ribonuclease Z/Hydroxyacylglutathione hydrolase-like"/>
    <property type="match status" value="1"/>
</dbReference>
<keyword evidence="2" id="KW-0378">Hydrolase</keyword>
<dbReference type="InterPro" id="IPR001279">
    <property type="entry name" value="Metallo-B-lactamas"/>
</dbReference>
<evidence type="ECO:0000259" key="1">
    <source>
        <dbReference type="SMART" id="SM00849"/>
    </source>
</evidence>
<dbReference type="SMART" id="SM00849">
    <property type="entry name" value="Lactamase_B"/>
    <property type="match status" value="1"/>
</dbReference>
<evidence type="ECO:0000313" key="3">
    <source>
        <dbReference type="Proteomes" id="UP000078290"/>
    </source>
</evidence>
<dbReference type="PANTHER" id="PTHR47619">
    <property type="entry name" value="METALLO-HYDROLASE YYCJ-RELATED"/>
    <property type="match status" value="1"/>
</dbReference>
<dbReference type="PANTHER" id="PTHR47619:SF1">
    <property type="entry name" value="EXODEOXYRIBONUCLEASE WALJ"/>
    <property type="match status" value="1"/>
</dbReference>
<dbReference type="RefSeq" id="WP_064552410.1">
    <property type="nucleotide sequence ID" value="NZ_LXMA01000038.1"/>
</dbReference>
<sequence>MIEIKALATGSKGNCYYVTDGQTPLLLEVGIPFKDIRKRLNFRTSDIQGVLITHEHQDHCKGINDVLKAGINVYMSAGTAGAIDIKHHRIKTVEAKKQFTIGSWTILPFDVQHDSSEPIGYLLMNQQREKLLFATDTYYIRYRFPGLTHIMVECNYSLAILNENIAAGRVPRVMKKRLIRSHFSLENVKDFLRANDLSKVQEIWLLHLSDNNSDAQLFKQEIMELTGKMVFVP</sequence>
<name>A0A1B7KP63_PARTM</name>